<dbReference type="Pfam" id="PF13324">
    <property type="entry name" value="GCIP_N"/>
    <property type="match status" value="1"/>
</dbReference>
<evidence type="ECO:0000256" key="1">
    <source>
        <dbReference type="SAM" id="MobiDB-lite"/>
    </source>
</evidence>
<dbReference type="PANTHER" id="PTHR15492">
    <property type="entry name" value="CYCLIN D1-BINDING PROTEIN 1"/>
    <property type="match status" value="1"/>
</dbReference>
<sequence length="374" mass="41274">MATLTKEEQGLVALKATVGTTTTLISRLRNTKPADSNSAEKKNDIDALDLAHDSASLIIAHSTKLSLLIINKPFTSSAITTVLRELVSGPLPGLASAVELCQPSRYTKAMSSELQWRATKVFTELEILVASIPLDGKILTDDQKNGTGSEKGKGSLANTGVVWKACDNVIALKKLGVVGLVIQKANEYRALLKDALEELQEWGDESDGDEDDQQSGDDDKEISAQDAVDNIFGSQQHIPKDDPENIRSRLESANKRLRLVILMYQAVVKRRFRTLPHLPHPELPPDLNEKSSENPGIVSCLDEVLDGLKEIPDITDELANSFYELDVEEIDKRTEECFFKGSSVAELLVKDWEGQKDDFSTWALKFQVAMKKGW</sequence>
<dbReference type="PANTHER" id="PTHR15492:SF1">
    <property type="entry name" value="CYCLIN-D1-BINDING PROTEIN 1"/>
    <property type="match status" value="1"/>
</dbReference>
<keyword evidence="4" id="KW-1185">Reference proteome</keyword>
<dbReference type="Gene3D" id="1.20.1410.10">
    <property type="entry name" value="I/LWEQ domain"/>
    <property type="match status" value="1"/>
</dbReference>
<name>A0A9P8CIY9_9HELO</name>
<dbReference type="AlphaFoldDB" id="A0A9P8CIY9"/>
<dbReference type="OrthoDB" id="4088536at2759"/>
<dbReference type="InterPro" id="IPR049317">
    <property type="entry name" value="GCIP-like_N"/>
</dbReference>
<feature type="domain" description="Cyclin-D1-binding protein 1-like N-terminal" evidence="2">
    <location>
        <begin position="54"/>
        <end position="204"/>
    </location>
</feature>
<dbReference type="Proteomes" id="UP000887226">
    <property type="component" value="Unassembled WGS sequence"/>
</dbReference>
<evidence type="ECO:0000313" key="3">
    <source>
        <dbReference type="EMBL" id="KAG9248773.1"/>
    </source>
</evidence>
<feature type="compositionally biased region" description="Acidic residues" evidence="1">
    <location>
        <begin position="202"/>
        <end position="220"/>
    </location>
</feature>
<comment type="caution">
    <text evidence="3">The sequence shown here is derived from an EMBL/GenBank/DDBJ whole genome shotgun (WGS) entry which is preliminary data.</text>
</comment>
<evidence type="ECO:0000259" key="2">
    <source>
        <dbReference type="Pfam" id="PF13324"/>
    </source>
</evidence>
<protein>
    <recommendedName>
        <fullName evidence="2">Cyclin-D1-binding protein 1-like N-terminal domain-containing protein</fullName>
    </recommendedName>
</protein>
<dbReference type="GO" id="GO:0005634">
    <property type="term" value="C:nucleus"/>
    <property type="evidence" value="ECO:0007669"/>
    <property type="project" value="TreeGrafter"/>
</dbReference>
<proteinExistence type="predicted"/>
<evidence type="ECO:0000313" key="4">
    <source>
        <dbReference type="Proteomes" id="UP000887226"/>
    </source>
</evidence>
<accession>A0A9P8CIY9</accession>
<organism evidence="3 4">
    <name type="scientific">Calycina marina</name>
    <dbReference type="NCBI Taxonomy" id="1763456"/>
    <lineage>
        <taxon>Eukaryota</taxon>
        <taxon>Fungi</taxon>
        <taxon>Dikarya</taxon>
        <taxon>Ascomycota</taxon>
        <taxon>Pezizomycotina</taxon>
        <taxon>Leotiomycetes</taxon>
        <taxon>Helotiales</taxon>
        <taxon>Pezizellaceae</taxon>
        <taxon>Calycina</taxon>
    </lineage>
</organism>
<dbReference type="InterPro" id="IPR026907">
    <property type="entry name" value="GCIP-like"/>
</dbReference>
<reference evidence="3" key="1">
    <citation type="journal article" date="2021" name="IMA Fungus">
        <title>Genomic characterization of three marine fungi, including Emericellopsis atlantica sp. nov. with signatures of a generalist lifestyle and marine biomass degradation.</title>
        <authorList>
            <person name="Hagestad O.C."/>
            <person name="Hou L."/>
            <person name="Andersen J.H."/>
            <person name="Hansen E.H."/>
            <person name="Altermark B."/>
            <person name="Li C."/>
            <person name="Kuhnert E."/>
            <person name="Cox R.J."/>
            <person name="Crous P.W."/>
            <person name="Spatafora J.W."/>
            <person name="Lail K."/>
            <person name="Amirebrahimi M."/>
            <person name="Lipzen A."/>
            <person name="Pangilinan J."/>
            <person name="Andreopoulos W."/>
            <person name="Hayes R.D."/>
            <person name="Ng V."/>
            <person name="Grigoriev I.V."/>
            <person name="Jackson S.A."/>
            <person name="Sutton T.D.S."/>
            <person name="Dobson A.D.W."/>
            <person name="Rama T."/>
        </authorList>
    </citation>
    <scope>NUCLEOTIDE SEQUENCE</scope>
    <source>
        <strain evidence="3">TRa3180A</strain>
    </source>
</reference>
<dbReference type="EMBL" id="MU253743">
    <property type="protein sequence ID" value="KAG9248773.1"/>
    <property type="molecule type" value="Genomic_DNA"/>
</dbReference>
<feature type="region of interest" description="Disordered" evidence="1">
    <location>
        <begin position="202"/>
        <end position="221"/>
    </location>
</feature>
<gene>
    <name evidence="3" type="ORF">BJ878DRAFT_412006</name>
</gene>